<keyword evidence="1" id="KW-0418">Kinase</keyword>
<dbReference type="EMBL" id="QZWG01000008">
    <property type="protein sequence ID" value="RZB94816.1"/>
    <property type="molecule type" value="Genomic_DNA"/>
</dbReference>
<dbReference type="GO" id="GO:0016301">
    <property type="term" value="F:kinase activity"/>
    <property type="evidence" value="ECO:0007669"/>
    <property type="project" value="UniProtKB-KW"/>
</dbReference>
<gene>
    <name evidence="1" type="ORF">D0Y65_019353</name>
</gene>
<accession>A0A445J8M4</accession>
<dbReference type="PANTHER" id="PTHR33929">
    <property type="entry name" value="MEMBRANE-ASSOCIATED KINASE REGULATOR 2-RELATED"/>
    <property type="match status" value="1"/>
</dbReference>
<dbReference type="Proteomes" id="UP000289340">
    <property type="component" value="Chromosome 8"/>
</dbReference>
<dbReference type="InterPro" id="IPR039619">
    <property type="entry name" value="MAKR2/5"/>
</dbReference>
<evidence type="ECO:0000313" key="1">
    <source>
        <dbReference type="EMBL" id="RZB94816.1"/>
    </source>
</evidence>
<organism evidence="1 2">
    <name type="scientific">Glycine soja</name>
    <name type="common">Wild soybean</name>
    <dbReference type="NCBI Taxonomy" id="3848"/>
    <lineage>
        <taxon>Eukaryota</taxon>
        <taxon>Viridiplantae</taxon>
        <taxon>Streptophyta</taxon>
        <taxon>Embryophyta</taxon>
        <taxon>Tracheophyta</taxon>
        <taxon>Spermatophyta</taxon>
        <taxon>Magnoliopsida</taxon>
        <taxon>eudicotyledons</taxon>
        <taxon>Gunneridae</taxon>
        <taxon>Pentapetalae</taxon>
        <taxon>rosids</taxon>
        <taxon>fabids</taxon>
        <taxon>Fabales</taxon>
        <taxon>Fabaceae</taxon>
        <taxon>Papilionoideae</taxon>
        <taxon>50 kb inversion clade</taxon>
        <taxon>NPAAA clade</taxon>
        <taxon>indigoferoid/millettioid clade</taxon>
        <taxon>Phaseoleae</taxon>
        <taxon>Glycine</taxon>
        <taxon>Glycine subgen. Soja</taxon>
    </lineage>
</organism>
<reference evidence="1 2" key="1">
    <citation type="submission" date="2018-09" db="EMBL/GenBank/DDBJ databases">
        <title>A high-quality reference genome of wild soybean provides a powerful tool to mine soybean genomes.</title>
        <authorList>
            <person name="Xie M."/>
            <person name="Chung C.Y.L."/>
            <person name="Li M.-W."/>
            <person name="Wong F.-L."/>
            <person name="Chan T.-F."/>
            <person name="Lam H.-M."/>
        </authorList>
    </citation>
    <scope>NUCLEOTIDE SEQUENCE [LARGE SCALE GENOMIC DNA]</scope>
    <source>
        <strain evidence="2">cv. W05</strain>
        <tissue evidence="1">Hypocotyl of etiolated seedlings</tissue>
    </source>
</reference>
<sequence>MEAFSLLKYWKAADNATLAPPYTDGPFFDLEKPQLQASLHASHKFKVDEVPIVSLFAKASQQGNVAETAKVKLGQKQGNVALPAGLRKHLGKARSAAVPPPPPPALVSSKRRDDSLLQQHDWIQGAILLCKNSFNASPECEISQLPRSVSDGSPELSENSKNDRVPLRYNIINFHVPGTHRRNMLLRASDNSCFG</sequence>
<name>A0A445J8M4_GLYSO</name>
<keyword evidence="1" id="KW-0808">Transferase</keyword>
<keyword evidence="2" id="KW-1185">Reference proteome</keyword>
<dbReference type="AlphaFoldDB" id="A0A445J8M4"/>
<dbReference type="GO" id="GO:0005886">
    <property type="term" value="C:plasma membrane"/>
    <property type="evidence" value="ECO:0007669"/>
    <property type="project" value="InterPro"/>
</dbReference>
<protein>
    <submittedName>
        <fullName evidence="1">Putative membrane-associated kinase regulator 2</fullName>
    </submittedName>
</protein>
<evidence type="ECO:0000313" key="2">
    <source>
        <dbReference type="Proteomes" id="UP000289340"/>
    </source>
</evidence>
<dbReference type="PANTHER" id="PTHR33929:SF1">
    <property type="entry name" value="MEMBRANE-ASSOCIATED KINASE REGULATOR 2-RELATED"/>
    <property type="match status" value="1"/>
</dbReference>
<proteinExistence type="predicted"/>
<comment type="caution">
    <text evidence="1">The sequence shown here is derived from an EMBL/GenBank/DDBJ whole genome shotgun (WGS) entry which is preliminary data.</text>
</comment>